<feature type="region of interest" description="Disordered" evidence="1">
    <location>
        <begin position="321"/>
        <end position="349"/>
    </location>
</feature>
<feature type="region of interest" description="Disordered" evidence="1">
    <location>
        <begin position="107"/>
        <end position="248"/>
    </location>
</feature>
<accession>F0VBU1</accession>
<dbReference type="OrthoDB" id="10267247at2759"/>
<feature type="compositionally biased region" description="Acidic residues" evidence="1">
    <location>
        <begin position="469"/>
        <end position="479"/>
    </location>
</feature>
<feature type="compositionally biased region" description="Polar residues" evidence="1">
    <location>
        <begin position="178"/>
        <end position="196"/>
    </location>
</feature>
<feature type="compositionally biased region" description="Basic and acidic residues" evidence="1">
    <location>
        <begin position="326"/>
        <end position="340"/>
    </location>
</feature>
<proteinExistence type="predicted"/>
<gene>
    <name evidence="3" type="ORF">BN1204_041510</name>
    <name evidence="2" type="ORF">NCLIV_041510</name>
</gene>
<dbReference type="eggNOG" id="ENOG502QZ6K">
    <property type="taxonomic scope" value="Eukaryota"/>
</dbReference>
<feature type="compositionally biased region" description="Low complexity" evidence="1">
    <location>
        <begin position="480"/>
        <end position="495"/>
    </location>
</feature>
<evidence type="ECO:0000313" key="4">
    <source>
        <dbReference type="Proteomes" id="UP000007494"/>
    </source>
</evidence>
<evidence type="ECO:0000313" key="3">
    <source>
        <dbReference type="EMBL" id="CEL68382.1"/>
    </source>
</evidence>
<protein>
    <submittedName>
        <fullName evidence="2">Uncharacterized protein</fullName>
    </submittedName>
</protein>
<organism evidence="2 4">
    <name type="scientific">Neospora caninum (strain Liverpool)</name>
    <dbReference type="NCBI Taxonomy" id="572307"/>
    <lineage>
        <taxon>Eukaryota</taxon>
        <taxon>Sar</taxon>
        <taxon>Alveolata</taxon>
        <taxon>Apicomplexa</taxon>
        <taxon>Conoidasida</taxon>
        <taxon>Coccidia</taxon>
        <taxon>Eucoccidiorida</taxon>
        <taxon>Eimeriorina</taxon>
        <taxon>Sarcocystidae</taxon>
        <taxon>Neospora</taxon>
    </lineage>
</organism>
<dbReference type="Proteomes" id="UP000007494">
    <property type="component" value="Chromosome IX"/>
</dbReference>
<feature type="compositionally biased region" description="Acidic residues" evidence="1">
    <location>
        <begin position="452"/>
        <end position="461"/>
    </location>
</feature>
<dbReference type="EMBL" id="LN714484">
    <property type="protein sequence ID" value="CEL68382.1"/>
    <property type="molecule type" value="Genomic_DNA"/>
</dbReference>
<dbReference type="VEuPathDB" id="ToxoDB:NCLIV_041510"/>
<reference evidence="4" key="3">
    <citation type="journal article" date="2012" name="PLoS Pathog.">
        <title>Comparative genomics of the apicomplexan parasites Toxoplasma gondii and Neospora caninum: Coccidia differing in host range and transmission strategy.</title>
        <authorList>
            <person name="Reid A.J."/>
            <person name="Vermont S.J."/>
            <person name="Cotton J.A."/>
            <person name="Harris D."/>
            <person name="Hill-Cawthorne G.A."/>
            <person name="Konen-Waisman S."/>
            <person name="Latham S.M."/>
            <person name="Mourier T."/>
            <person name="Norton R."/>
            <person name="Quail M.A."/>
            <person name="Sanders M."/>
            <person name="Shanmugam D."/>
            <person name="Sohal A."/>
            <person name="Wasmuth J.D."/>
            <person name="Brunk B."/>
            <person name="Grigg M.E."/>
            <person name="Howard J.C."/>
            <person name="Parkinson J."/>
            <person name="Roos D.S."/>
            <person name="Trees A.J."/>
            <person name="Berriman M."/>
            <person name="Pain A."/>
            <person name="Wastling J.M."/>
        </authorList>
    </citation>
    <scope>NUCLEOTIDE SEQUENCE [LARGE SCALE GENOMIC DNA]</scope>
    <source>
        <strain evidence="4">Liverpool</strain>
    </source>
</reference>
<sequence>MAFSPAFRGFQASTATERGERRSNAHCATLTPPFSAPVAARGRAHFCAAARVETSHGTAFLAADQRRALTRTKVSSAIFLLGSVLILICALSLPRGAHASVSEGYLRGSNREKKTSRAPSPEDQVSSSQHPRGAPFESSVSESSDSSQLSAPSFQLSPAVGSSQPPPPPHFNAAASSTWAPVSTASPDFPPQTSSPFLPPLLKDDSSVAAAESRQDPTDATDNPAAPSAVSAAATGASKRASSPGPVEVSANAVASPLASPSLPASLSSPFPSLSAADLELLEATASNKGRTPPVATSRRPFYPPLLPGASLTTLALEKGLAPPSQERKRDAALPEDHYVHAGPLPKLLSPEETRRAERLLKFQEEEKSRKALDTLQALLAQPVQTQSVPLLPLKSLNIKEDTAAPEPCACADCEEAGKTAKRKDGELGPPCECEDCLRRAEEEKRRKEEEKEAEEANEEDGAAKETVEKEEEAEEEVAATETTTSPPSTVSSTEAELNLKAAELRTARARLACSLASAVFGISLGAASFFLPFF</sequence>
<feature type="compositionally biased region" description="Low complexity" evidence="1">
    <location>
        <begin position="225"/>
        <end position="243"/>
    </location>
</feature>
<dbReference type="AlphaFoldDB" id="F0VBU1"/>
<dbReference type="EMBL" id="FR823385">
    <property type="protein sequence ID" value="CBZ51075.1"/>
    <property type="molecule type" value="Genomic_DNA"/>
</dbReference>
<evidence type="ECO:0000313" key="2">
    <source>
        <dbReference type="EMBL" id="CBZ51075.1"/>
    </source>
</evidence>
<dbReference type="OMA" id="LGPPCEC"/>
<feature type="compositionally biased region" description="Low complexity" evidence="1">
    <location>
        <begin position="138"/>
        <end position="163"/>
    </location>
</feature>
<keyword evidence="4" id="KW-1185">Reference proteome</keyword>
<evidence type="ECO:0000256" key="1">
    <source>
        <dbReference type="SAM" id="MobiDB-lite"/>
    </source>
</evidence>
<dbReference type="RefSeq" id="XP_003881108.1">
    <property type="nucleotide sequence ID" value="XM_003881059.1"/>
</dbReference>
<dbReference type="InParanoid" id="F0VBU1"/>
<reference evidence="2" key="1">
    <citation type="submission" date="2011-02" db="EMBL/GenBank/DDBJ databases">
        <authorList>
            <person name="Aslett M."/>
        </authorList>
    </citation>
    <scope>NUCLEOTIDE SEQUENCE</scope>
    <source>
        <strain evidence="2">Liverpool</strain>
    </source>
</reference>
<reference evidence="3" key="4">
    <citation type="journal article" date="2015" name="PLoS ONE">
        <title>Comprehensive Evaluation of Toxoplasma gondii VEG and Neospora caninum LIV Genomes with Tachyzoite Stage Transcriptome and Proteome Defines Novel Transcript Features.</title>
        <authorList>
            <person name="Ramaprasad A."/>
            <person name="Mourier T."/>
            <person name="Naeem R."/>
            <person name="Malas T.B."/>
            <person name="Moussa E."/>
            <person name="Panigrahi A."/>
            <person name="Vermont S.J."/>
            <person name="Otto T.D."/>
            <person name="Wastling J."/>
            <person name="Pain A."/>
        </authorList>
    </citation>
    <scope>NUCLEOTIDE SEQUENCE</scope>
    <source>
        <strain evidence="3">Liverpool</strain>
    </source>
</reference>
<feature type="region of interest" description="Disordered" evidence="1">
    <location>
        <begin position="446"/>
        <end position="495"/>
    </location>
</feature>
<dbReference type="GeneID" id="13440061"/>
<name>F0VBU1_NEOCL</name>
<reference evidence="2" key="2">
    <citation type="submission" date="2011-03" db="EMBL/GenBank/DDBJ databases">
        <title>Comparative genomics and transcriptomics of Neospora caninum and Toxoplasma gondii.</title>
        <authorList>
            <person name="Reid A.J."/>
            <person name="Sohal A."/>
            <person name="Harris D."/>
            <person name="Quail M."/>
            <person name="Sanders M."/>
            <person name="Berriman M."/>
            <person name="Wastling J.M."/>
            <person name="Pain A."/>
        </authorList>
    </citation>
    <scope>NUCLEOTIDE SEQUENCE</scope>
    <source>
        <strain evidence="2">Liverpool</strain>
    </source>
</reference>